<organism evidence="1 2">
    <name type="scientific">Telmatocola sphagniphila</name>
    <dbReference type="NCBI Taxonomy" id="1123043"/>
    <lineage>
        <taxon>Bacteria</taxon>
        <taxon>Pseudomonadati</taxon>
        <taxon>Planctomycetota</taxon>
        <taxon>Planctomycetia</taxon>
        <taxon>Gemmatales</taxon>
        <taxon>Gemmataceae</taxon>
    </lineage>
</organism>
<dbReference type="SUPFAM" id="SSF50998">
    <property type="entry name" value="Quinoprotein alcohol dehydrogenase-like"/>
    <property type="match status" value="1"/>
</dbReference>
<dbReference type="InterPro" id="IPR053143">
    <property type="entry name" value="Arylsulfate_ST"/>
</dbReference>
<name>A0A8E6ESW0_9BACT</name>
<keyword evidence="2" id="KW-1185">Reference proteome</keyword>
<dbReference type="PANTHER" id="PTHR35340:SF5">
    <property type="entry name" value="ASST-DOMAIN-CONTAINING PROTEIN"/>
    <property type="match status" value="1"/>
</dbReference>
<dbReference type="KEGG" id="tsph:KIH39_21820"/>
<protein>
    <submittedName>
        <fullName evidence="1">Uncharacterized protein</fullName>
    </submittedName>
</protein>
<dbReference type="AlphaFoldDB" id="A0A8E6ESW0"/>
<sequence length="303" mass="33590">MRFTLSCFLLLGLGNWLTTPTRGEEPAKITHSFLATGGETYLLDGSGKELWKYPGSTRDGWVLPNGHILLALSKSKEHPHGAIVEVTRENKVVFQFEGSQSEVNTAQALENGNYLLTEAGDKPRLMEVNPQGKVVVDVPLKAQTKDHHLQTRMARKLPNGNYLVPQLLDQVVREYNAKGEVVWEAKTPNWAFTAIRLPDGHTLIGCTHGNQIVEVDAKGQKVWELNNDDLPNKPIKDACGVQRLPNGHTVFTSYAARPGELKLLEVTPDKKIVWTYTDKRGAGIHTFQILDTNGKVLDGPAMK</sequence>
<accession>A0A8E6ESW0</accession>
<gene>
    <name evidence="1" type="ORF">KIH39_21820</name>
</gene>
<evidence type="ECO:0000313" key="2">
    <source>
        <dbReference type="Proteomes" id="UP000676194"/>
    </source>
</evidence>
<dbReference type="Gene3D" id="2.130.10.10">
    <property type="entry name" value="YVTN repeat-like/Quinoprotein amine dehydrogenase"/>
    <property type="match status" value="1"/>
</dbReference>
<reference evidence="1" key="1">
    <citation type="submission" date="2021-05" db="EMBL/GenBank/DDBJ databases">
        <title>Complete genome sequence of the cellulolytic planctomycete Telmatocola sphagniphila SP2T and characterization of the first cellulase from planctomycetes.</title>
        <authorList>
            <person name="Rakitin A.L."/>
            <person name="Beletsky A.V."/>
            <person name="Naumoff D.G."/>
            <person name="Kulichevskaya I.S."/>
            <person name="Mardanov A.V."/>
            <person name="Ravin N.V."/>
            <person name="Dedysh S.N."/>
        </authorList>
    </citation>
    <scope>NUCLEOTIDE SEQUENCE</scope>
    <source>
        <strain evidence="1">SP2T</strain>
    </source>
</reference>
<dbReference type="RefSeq" id="WP_213495344.1">
    <property type="nucleotide sequence ID" value="NZ_CP074694.1"/>
</dbReference>
<dbReference type="InterPro" id="IPR011047">
    <property type="entry name" value="Quinoprotein_ADH-like_sf"/>
</dbReference>
<dbReference type="Proteomes" id="UP000676194">
    <property type="component" value="Chromosome"/>
</dbReference>
<dbReference type="InterPro" id="IPR015943">
    <property type="entry name" value="WD40/YVTN_repeat-like_dom_sf"/>
</dbReference>
<dbReference type="EMBL" id="CP074694">
    <property type="protein sequence ID" value="QVL31459.1"/>
    <property type="molecule type" value="Genomic_DNA"/>
</dbReference>
<proteinExistence type="predicted"/>
<evidence type="ECO:0000313" key="1">
    <source>
        <dbReference type="EMBL" id="QVL31459.1"/>
    </source>
</evidence>
<dbReference type="PANTHER" id="PTHR35340">
    <property type="entry name" value="PQQ ENZYME REPEAT PROTEIN-RELATED"/>
    <property type="match status" value="1"/>
</dbReference>